<protein>
    <submittedName>
        <fullName evidence="2">Uncharacterized protein</fullName>
    </submittedName>
</protein>
<keyword evidence="1" id="KW-1133">Transmembrane helix</keyword>
<dbReference type="AlphaFoldDB" id="A0A1Y6FB60"/>
<evidence type="ECO:0000313" key="2">
    <source>
        <dbReference type="EMBL" id="SMQ69663.1"/>
    </source>
</evidence>
<dbReference type="Proteomes" id="UP000194420">
    <property type="component" value="Unassembled WGS sequence"/>
</dbReference>
<feature type="transmembrane region" description="Helical" evidence="1">
    <location>
        <begin position="46"/>
        <end position="63"/>
    </location>
</feature>
<dbReference type="RefSeq" id="WP_086437711.1">
    <property type="nucleotide sequence ID" value="NZ_FXWG01000002.1"/>
</dbReference>
<accession>A0A1Y6FB60</accession>
<evidence type="ECO:0000256" key="1">
    <source>
        <dbReference type="SAM" id="Phobius"/>
    </source>
</evidence>
<dbReference type="EMBL" id="FXWG01000002">
    <property type="protein sequence ID" value="SMQ69663.1"/>
    <property type="molecule type" value="Genomic_DNA"/>
</dbReference>
<organism evidence="2 3">
    <name type="scientific">Altererythrobacter xiamenensis</name>
    <dbReference type="NCBI Taxonomy" id="1316679"/>
    <lineage>
        <taxon>Bacteria</taxon>
        <taxon>Pseudomonadati</taxon>
        <taxon>Pseudomonadota</taxon>
        <taxon>Alphaproteobacteria</taxon>
        <taxon>Sphingomonadales</taxon>
        <taxon>Erythrobacteraceae</taxon>
        <taxon>Altererythrobacter</taxon>
    </lineage>
</organism>
<evidence type="ECO:0000313" key="3">
    <source>
        <dbReference type="Proteomes" id="UP000194420"/>
    </source>
</evidence>
<reference evidence="3" key="1">
    <citation type="submission" date="2017-04" db="EMBL/GenBank/DDBJ databases">
        <authorList>
            <person name="Varghese N."/>
            <person name="Submissions S."/>
        </authorList>
    </citation>
    <scope>NUCLEOTIDE SEQUENCE [LARGE SCALE GENOMIC DNA]</scope>
</reference>
<keyword evidence="1" id="KW-0812">Transmembrane</keyword>
<gene>
    <name evidence="2" type="ORF">SAMN06297468_1850</name>
</gene>
<keyword evidence="1" id="KW-0472">Membrane</keyword>
<sequence>MRPPKPVARRPRASLARVMAIPALLLLASIAGLVLGLTGDGLPDALSWALLSIPIILAVIAFSRRG</sequence>
<keyword evidence="3" id="KW-1185">Reference proteome</keyword>
<proteinExistence type="predicted"/>
<name>A0A1Y6FB60_9SPHN</name>